<evidence type="ECO:0000313" key="2">
    <source>
        <dbReference type="EMBL" id="KAK3285062.1"/>
    </source>
</evidence>
<organism evidence="2 3">
    <name type="scientific">Cymbomonas tetramitiformis</name>
    <dbReference type="NCBI Taxonomy" id="36881"/>
    <lineage>
        <taxon>Eukaryota</taxon>
        <taxon>Viridiplantae</taxon>
        <taxon>Chlorophyta</taxon>
        <taxon>Pyramimonadophyceae</taxon>
        <taxon>Pyramimonadales</taxon>
        <taxon>Pyramimonadaceae</taxon>
        <taxon>Cymbomonas</taxon>
    </lineage>
</organism>
<dbReference type="InterPro" id="IPR053134">
    <property type="entry name" value="RNA-dir_DNA_polymerase"/>
</dbReference>
<feature type="region of interest" description="Disordered" evidence="1">
    <location>
        <begin position="1"/>
        <end position="69"/>
    </location>
</feature>
<dbReference type="InterPro" id="IPR043502">
    <property type="entry name" value="DNA/RNA_pol_sf"/>
</dbReference>
<evidence type="ECO:0008006" key="4">
    <source>
        <dbReference type="Google" id="ProtNLM"/>
    </source>
</evidence>
<feature type="compositionally biased region" description="Basic and acidic residues" evidence="1">
    <location>
        <begin position="96"/>
        <end position="116"/>
    </location>
</feature>
<dbReference type="Gene3D" id="3.10.10.10">
    <property type="entry name" value="HIV Type 1 Reverse Transcriptase, subunit A, domain 1"/>
    <property type="match status" value="1"/>
</dbReference>
<dbReference type="Proteomes" id="UP001190700">
    <property type="component" value="Unassembled WGS sequence"/>
</dbReference>
<dbReference type="EMBL" id="LGRX02001980">
    <property type="protein sequence ID" value="KAK3285062.1"/>
    <property type="molecule type" value="Genomic_DNA"/>
</dbReference>
<dbReference type="PANTHER" id="PTHR24559:SF436">
    <property type="entry name" value="RNA-DIRECTED DNA POLYMERASE HOMOLOG"/>
    <property type="match status" value="1"/>
</dbReference>
<protein>
    <recommendedName>
        <fullName evidence="4">Reverse transcriptase</fullName>
    </recommendedName>
</protein>
<evidence type="ECO:0000256" key="1">
    <source>
        <dbReference type="SAM" id="MobiDB-lite"/>
    </source>
</evidence>
<name>A0AAE0LH70_9CHLO</name>
<accession>A0AAE0LH70</accession>
<gene>
    <name evidence="2" type="ORF">CYMTET_7315</name>
</gene>
<dbReference type="PANTHER" id="PTHR24559">
    <property type="entry name" value="TRANSPOSON TY3-I GAG-POL POLYPROTEIN"/>
    <property type="match status" value="1"/>
</dbReference>
<feature type="compositionally biased region" description="Low complexity" evidence="1">
    <location>
        <begin position="37"/>
        <end position="53"/>
    </location>
</feature>
<evidence type="ECO:0000313" key="3">
    <source>
        <dbReference type="Proteomes" id="UP001190700"/>
    </source>
</evidence>
<keyword evidence="3" id="KW-1185">Reference proteome</keyword>
<sequence length="214" mass="23338">MMARREQSTEDSAGTAADLPGGTDAGSETVIAATEQGAGDPAAASPGTADAADVGAAPDSPQDTKDAEAPLCWKQRFAAIFDEFEEELRESLPPQDKLRQTKEDKARVNLKPDKEGSPPFRRPYRMSVEKLRQLWERIEQLRKKGYIRPSSIPYDTPCLMVPCQAGSAAVPANAESSVLCSRRAIMIQVPMAEEDVEKTAFATQMGSYEWLVMS</sequence>
<proteinExistence type="predicted"/>
<dbReference type="SUPFAM" id="SSF56672">
    <property type="entry name" value="DNA/RNA polymerases"/>
    <property type="match status" value="1"/>
</dbReference>
<dbReference type="AlphaFoldDB" id="A0AAE0LH70"/>
<comment type="caution">
    <text evidence="2">The sequence shown here is derived from an EMBL/GenBank/DDBJ whole genome shotgun (WGS) entry which is preliminary data.</text>
</comment>
<reference evidence="2 3" key="1">
    <citation type="journal article" date="2015" name="Genome Biol. Evol.">
        <title>Comparative Genomics of a Bacterivorous Green Alga Reveals Evolutionary Causalities and Consequences of Phago-Mixotrophic Mode of Nutrition.</title>
        <authorList>
            <person name="Burns J.A."/>
            <person name="Paasch A."/>
            <person name="Narechania A."/>
            <person name="Kim E."/>
        </authorList>
    </citation>
    <scope>NUCLEOTIDE SEQUENCE [LARGE SCALE GENOMIC DNA]</scope>
    <source>
        <strain evidence="2 3">PLY_AMNH</strain>
    </source>
</reference>
<feature type="region of interest" description="Disordered" evidence="1">
    <location>
        <begin position="88"/>
        <end position="122"/>
    </location>
</feature>